<dbReference type="InterPro" id="IPR045403">
    <property type="entry name" value="HTH_59_Firmicutes_type"/>
</dbReference>
<evidence type="ECO:0000259" key="1">
    <source>
        <dbReference type="Pfam" id="PF20038"/>
    </source>
</evidence>
<sequence length="144" mass="16225">MFHKIKDVTPLPDRRLCVQFVNGTTKLYDVTPLATRFDAFKELEKGHLFEDVEVDAGGYGVSWNDDLDLSCDELWEHGEPIKTEFDGLMSFADASDLWGLSESTLRKAVSYGKIVAGVDARKFGKQWIVTSEAMRREYGEPLSA</sequence>
<dbReference type="Pfam" id="PF10387">
    <property type="entry name" value="DUF2442"/>
    <property type="match status" value="1"/>
</dbReference>
<name>A0A9D2DJG8_9ACTN</name>
<reference evidence="2" key="2">
    <citation type="submission" date="2021-04" db="EMBL/GenBank/DDBJ databases">
        <authorList>
            <person name="Gilroy R."/>
        </authorList>
    </citation>
    <scope>NUCLEOTIDE SEQUENCE</scope>
    <source>
        <strain evidence="2">ChiHecolR3B27-1887</strain>
    </source>
</reference>
<gene>
    <name evidence="2" type="ORF">IAA22_02140</name>
</gene>
<accession>A0A9D2DJG8</accession>
<dbReference type="Proteomes" id="UP000824029">
    <property type="component" value="Unassembled WGS sequence"/>
</dbReference>
<evidence type="ECO:0000313" key="2">
    <source>
        <dbReference type="EMBL" id="HIZ17899.1"/>
    </source>
</evidence>
<proteinExistence type="predicted"/>
<comment type="caution">
    <text evidence="2">The sequence shown here is derived from an EMBL/GenBank/DDBJ whole genome shotgun (WGS) entry which is preliminary data.</text>
</comment>
<feature type="domain" description="Helix-turn-helix" evidence="1">
    <location>
        <begin position="85"/>
        <end position="140"/>
    </location>
</feature>
<dbReference type="Pfam" id="PF20038">
    <property type="entry name" value="HTH_59"/>
    <property type="match status" value="1"/>
</dbReference>
<dbReference type="EMBL" id="DXBZ01000042">
    <property type="protein sequence ID" value="HIZ17899.1"/>
    <property type="molecule type" value="Genomic_DNA"/>
</dbReference>
<dbReference type="InterPro" id="IPR036782">
    <property type="entry name" value="NE0471-like_N"/>
</dbReference>
<organism evidence="2 3">
    <name type="scientific">Candidatus Olsenella stercoravium</name>
    <dbReference type="NCBI Taxonomy" id="2838713"/>
    <lineage>
        <taxon>Bacteria</taxon>
        <taxon>Bacillati</taxon>
        <taxon>Actinomycetota</taxon>
        <taxon>Coriobacteriia</taxon>
        <taxon>Coriobacteriales</taxon>
        <taxon>Atopobiaceae</taxon>
        <taxon>Olsenella</taxon>
    </lineage>
</organism>
<evidence type="ECO:0000313" key="3">
    <source>
        <dbReference type="Proteomes" id="UP000824029"/>
    </source>
</evidence>
<reference evidence="2" key="1">
    <citation type="journal article" date="2021" name="PeerJ">
        <title>Extensive microbial diversity within the chicken gut microbiome revealed by metagenomics and culture.</title>
        <authorList>
            <person name="Gilroy R."/>
            <person name="Ravi A."/>
            <person name="Getino M."/>
            <person name="Pursley I."/>
            <person name="Horton D.L."/>
            <person name="Alikhan N.F."/>
            <person name="Baker D."/>
            <person name="Gharbi K."/>
            <person name="Hall N."/>
            <person name="Watson M."/>
            <person name="Adriaenssens E.M."/>
            <person name="Foster-Nyarko E."/>
            <person name="Jarju S."/>
            <person name="Secka A."/>
            <person name="Antonio M."/>
            <person name="Oren A."/>
            <person name="Chaudhuri R.R."/>
            <person name="La Ragione R."/>
            <person name="Hildebrand F."/>
            <person name="Pallen M.J."/>
        </authorList>
    </citation>
    <scope>NUCLEOTIDE SEQUENCE</scope>
    <source>
        <strain evidence="2">ChiHecolR3B27-1887</strain>
    </source>
</reference>
<protein>
    <submittedName>
        <fullName evidence="2">DUF2442 domain-containing protein</fullName>
    </submittedName>
</protein>
<dbReference type="InterPro" id="IPR018841">
    <property type="entry name" value="DUF2442"/>
</dbReference>
<dbReference type="Gene3D" id="3.30.2020.10">
    <property type="entry name" value="NE0471-like N-terminal domain"/>
    <property type="match status" value="1"/>
</dbReference>
<dbReference type="AlphaFoldDB" id="A0A9D2DJG8"/>
<dbReference type="SUPFAM" id="SSF143880">
    <property type="entry name" value="NE0471 N-terminal domain-like"/>
    <property type="match status" value="1"/>
</dbReference>